<proteinExistence type="predicted"/>
<dbReference type="PANTHER" id="PTHR34293">
    <property type="entry name" value="HTH-TYPE TRANSCRIPTIONAL REGULATOR TRMBL2"/>
    <property type="match status" value="1"/>
</dbReference>
<dbReference type="PRINTS" id="PR00033">
    <property type="entry name" value="HTHASNC"/>
</dbReference>
<dbReference type="STRING" id="282676.B6F84_06955"/>
<feature type="domain" description="Transcription regulator TrmB N-terminal" evidence="1">
    <location>
        <begin position="19"/>
        <end position="83"/>
    </location>
</feature>
<dbReference type="InterPro" id="IPR011991">
    <property type="entry name" value="ArsR-like_HTH"/>
</dbReference>
<dbReference type="KEGG" id="aman:B6F84_06955"/>
<dbReference type="InterPro" id="IPR002831">
    <property type="entry name" value="Tscrpt_reg_TrmB_N"/>
</dbReference>
<sequence>MEDNPVDELLSRVSRFASILGISRTDLKIYSFLLLEGQMSARELSEKMGISYTKIYTILGKLEEKGWIRRIGKKPAFYEAIPLRDLWANVKKTIEVKINEFEKDFIEPLSSMLSTSSTYSITMIPPSKLKSTIFEILDSSNKIMIAVSFPEILETDILELIKVKSYNSDIKLILQNDMQINNLSGVNTRKLQSMFGSGIITSSAVLLIIKNADKLSGLFSNHKYIVDIASVYFNHLWEQAK</sequence>
<dbReference type="AlphaFoldDB" id="A0A1W6K3I5"/>
<name>A0A1W6K3I5_9CREN</name>
<accession>A0A1W6K3I5</accession>
<evidence type="ECO:0000313" key="3">
    <source>
        <dbReference type="Proteomes" id="UP000193404"/>
    </source>
</evidence>
<organism evidence="2 3">
    <name type="scientific">Acidianus manzaensis</name>
    <dbReference type="NCBI Taxonomy" id="282676"/>
    <lineage>
        <taxon>Archaea</taxon>
        <taxon>Thermoproteota</taxon>
        <taxon>Thermoprotei</taxon>
        <taxon>Sulfolobales</taxon>
        <taxon>Sulfolobaceae</taxon>
        <taxon>Acidianus</taxon>
    </lineage>
</organism>
<dbReference type="OrthoDB" id="30795at2157"/>
<dbReference type="InterPro" id="IPR051797">
    <property type="entry name" value="TrmB-like"/>
</dbReference>
<dbReference type="EMBL" id="CP020477">
    <property type="protein sequence ID" value="ARM77103.1"/>
    <property type="molecule type" value="Genomic_DNA"/>
</dbReference>
<keyword evidence="3" id="KW-1185">Reference proteome</keyword>
<dbReference type="Gene3D" id="1.10.10.10">
    <property type="entry name" value="Winged helix-like DNA-binding domain superfamily/Winged helix DNA-binding domain"/>
    <property type="match status" value="1"/>
</dbReference>
<evidence type="ECO:0000259" key="1">
    <source>
        <dbReference type="Pfam" id="PF01978"/>
    </source>
</evidence>
<dbReference type="RefSeq" id="WP_148691581.1">
    <property type="nucleotide sequence ID" value="NZ_CP020477.1"/>
</dbReference>
<dbReference type="InterPro" id="IPR036390">
    <property type="entry name" value="WH_DNA-bd_sf"/>
</dbReference>
<dbReference type="InterPro" id="IPR036388">
    <property type="entry name" value="WH-like_DNA-bd_sf"/>
</dbReference>
<dbReference type="GeneID" id="41590645"/>
<protein>
    <submittedName>
        <fullName evidence="2">TrmB family transcriptional regulator</fullName>
    </submittedName>
</protein>
<dbReference type="PANTHER" id="PTHR34293:SF1">
    <property type="entry name" value="HTH-TYPE TRANSCRIPTIONAL REGULATOR TRMBL2"/>
    <property type="match status" value="1"/>
</dbReference>
<dbReference type="CDD" id="cd00090">
    <property type="entry name" value="HTH_ARSR"/>
    <property type="match status" value="1"/>
</dbReference>
<dbReference type="SUPFAM" id="SSF46785">
    <property type="entry name" value="Winged helix' DNA-binding domain"/>
    <property type="match status" value="1"/>
</dbReference>
<evidence type="ECO:0000313" key="2">
    <source>
        <dbReference type="EMBL" id="ARM77103.1"/>
    </source>
</evidence>
<dbReference type="InterPro" id="IPR000485">
    <property type="entry name" value="AsnC-type_HTH_dom"/>
</dbReference>
<gene>
    <name evidence="2" type="ORF">B6F84_06955</name>
</gene>
<dbReference type="Proteomes" id="UP000193404">
    <property type="component" value="Chromosome"/>
</dbReference>
<dbReference type="Pfam" id="PF01978">
    <property type="entry name" value="TrmB"/>
    <property type="match status" value="1"/>
</dbReference>
<reference evidence="2 3" key="1">
    <citation type="submission" date="2017-03" db="EMBL/GenBank/DDBJ databases">
        <title>Sulfur activation and transportation mechanism of thermophilic Archaea Acidianus manzaensis YN-25.</title>
        <authorList>
            <person name="Ma Y."/>
            <person name="Yang Y."/>
            <person name="Xia J."/>
        </authorList>
    </citation>
    <scope>NUCLEOTIDE SEQUENCE [LARGE SCALE GENOMIC DNA]</scope>
    <source>
        <strain evidence="2 3">YN-25</strain>
    </source>
</reference>
<dbReference type="GO" id="GO:0043565">
    <property type="term" value="F:sequence-specific DNA binding"/>
    <property type="evidence" value="ECO:0007669"/>
    <property type="project" value="InterPro"/>
</dbReference>